<dbReference type="PROSITE" id="PS51257">
    <property type="entry name" value="PROKAR_LIPOPROTEIN"/>
    <property type="match status" value="1"/>
</dbReference>
<protein>
    <submittedName>
        <fullName evidence="2">Pilus assembly protein PilP</fullName>
    </submittedName>
</protein>
<dbReference type="Gene3D" id="2.30.30.830">
    <property type="match status" value="1"/>
</dbReference>
<dbReference type="PIRSF" id="PIRSF016481">
    <property type="entry name" value="Pilus_assembly_PilP"/>
    <property type="match status" value="1"/>
</dbReference>
<evidence type="ECO:0000256" key="1">
    <source>
        <dbReference type="SAM" id="SignalP"/>
    </source>
</evidence>
<organism evidence="2 3">
    <name type="scientific">Aestuariirhabdus litorea</name>
    <dbReference type="NCBI Taxonomy" id="2528527"/>
    <lineage>
        <taxon>Bacteria</taxon>
        <taxon>Pseudomonadati</taxon>
        <taxon>Pseudomonadota</taxon>
        <taxon>Gammaproteobacteria</taxon>
        <taxon>Oceanospirillales</taxon>
        <taxon>Aestuariirhabdaceae</taxon>
        <taxon>Aestuariirhabdus</taxon>
    </lineage>
</organism>
<dbReference type="InterPro" id="IPR007446">
    <property type="entry name" value="PilP"/>
</dbReference>
<gene>
    <name evidence="2" type="ORF">D0544_15065</name>
</gene>
<dbReference type="Pfam" id="PF04351">
    <property type="entry name" value="PilP"/>
    <property type="match status" value="1"/>
</dbReference>
<reference evidence="2 3" key="2">
    <citation type="submission" date="2018-12" db="EMBL/GenBank/DDBJ databases">
        <title>Simiduia agarivorans gen. nov., sp. nov., a marine, agarolytic bacterium isolated from shallow coastal water from Keelung, Taiwan.</title>
        <authorList>
            <person name="Shieh W.Y."/>
        </authorList>
    </citation>
    <scope>NUCLEOTIDE SEQUENCE [LARGE SCALE GENOMIC DNA]</scope>
    <source>
        <strain evidence="2 3">GTF-13</strain>
    </source>
</reference>
<sequence>MRNTGLVLLVSLLAGCQSGNEFADLQAFMDEQRARPKGQIQPLPKFTAYEAFTYSAAGLRSPFQPPVAIAVDDTLAPPESTIRPDPNRVKQYLESFDVASFSMVGSMSNEAGMWALLRGSDGVHRVKVGDYLGRNHGRIVSIDENEIKLVEIVPSGKDVWVERPRTIELREG</sequence>
<dbReference type="EMBL" id="QWEZ01000002">
    <property type="protein sequence ID" value="RRJ83526.1"/>
    <property type="molecule type" value="Genomic_DNA"/>
</dbReference>
<keyword evidence="3" id="KW-1185">Reference proteome</keyword>
<feature type="chain" id="PRO_5018195844" evidence="1">
    <location>
        <begin position="24"/>
        <end position="172"/>
    </location>
</feature>
<dbReference type="AlphaFoldDB" id="A0A3P3VPE4"/>
<keyword evidence="1" id="KW-0732">Signal</keyword>
<feature type="signal peptide" evidence="1">
    <location>
        <begin position="1"/>
        <end position="23"/>
    </location>
</feature>
<reference evidence="2 3" key="1">
    <citation type="submission" date="2018-08" db="EMBL/GenBank/DDBJ databases">
        <authorList>
            <person name="Khan S.A."/>
        </authorList>
    </citation>
    <scope>NUCLEOTIDE SEQUENCE [LARGE SCALE GENOMIC DNA]</scope>
    <source>
        <strain evidence="2 3">GTF-13</strain>
    </source>
</reference>
<accession>A0A3P3VPE4</accession>
<dbReference type="Proteomes" id="UP000280792">
    <property type="component" value="Unassembled WGS sequence"/>
</dbReference>
<proteinExistence type="predicted"/>
<evidence type="ECO:0000313" key="2">
    <source>
        <dbReference type="EMBL" id="RRJ83526.1"/>
    </source>
</evidence>
<name>A0A3P3VPE4_9GAMM</name>
<comment type="caution">
    <text evidence="2">The sequence shown here is derived from an EMBL/GenBank/DDBJ whole genome shotgun (WGS) entry which is preliminary data.</text>
</comment>
<evidence type="ECO:0000313" key="3">
    <source>
        <dbReference type="Proteomes" id="UP000280792"/>
    </source>
</evidence>